<feature type="signal peptide" evidence="1">
    <location>
        <begin position="1"/>
        <end position="18"/>
    </location>
</feature>
<gene>
    <name evidence="3" type="ORF">LX69_01316</name>
</gene>
<dbReference type="EMBL" id="QKZK01000008">
    <property type="protein sequence ID" value="PZX17903.1"/>
    <property type="molecule type" value="Genomic_DNA"/>
</dbReference>
<dbReference type="InterPro" id="IPR052544">
    <property type="entry name" value="Bacteriocin_Proc_Enz"/>
</dbReference>
<dbReference type="GO" id="GO:0016491">
    <property type="term" value="F:oxidoreductase activity"/>
    <property type="evidence" value="ECO:0007669"/>
    <property type="project" value="InterPro"/>
</dbReference>
<evidence type="ECO:0000256" key="1">
    <source>
        <dbReference type="SAM" id="SignalP"/>
    </source>
</evidence>
<dbReference type="SUPFAM" id="SSF55469">
    <property type="entry name" value="FMN-dependent nitroreductase-like"/>
    <property type="match status" value="1"/>
</dbReference>
<evidence type="ECO:0000259" key="2">
    <source>
        <dbReference type="Pfam" id="PF00881"/>
    </source>
</evidence>
<organism evidence="3 4">
    <name type="scientific">Breznakibacter xylanolyticus</name>
    <dbReference type="NCBI Taxonomy" id="990"/>
    <lineage>
        <taxon>Bacteria</taxon>
        <taxon>Pseudomonadati</taxon>
        <taxon>Bacteroidota</taxon>
        <taxon>Bacteroidia</taxon>
        <taxon>Marinilabiliales</taxon>
        <taxon>Marinilabiliaceae</taxon>
        <taxon>Breznakibacter</taxon>
    </lineage>
</organism>
<dbReference type="InterPro" id="IPR029479">
    <property type="entry name" value="Nitroreductase"/>
</dbReference>
<evidence type="ECO:0000313" key="4">
    <source>
        <dbReference type="Proteomes" id="UP000249239"/>
    </source>
</evidence>
<reference evidence="3 4" key="1">
    <citation type="submission" date="2018-06" db="EMBL/GenBank/DDBJ databases">
        <title>Genomic Encyclopedia of Archaeal and Bacterial Type Strains, Phase II (KMG-II): from individual species to whole genera.</title>
        <authorList>
            <person name="Goeker M."/>
        </authorList>
    </citation>
    <scope>NUCLEOTIDE SEQUENCE [LARGE SCALE GENOMIC DNA]</scope>
    <source>
        <strain evidence="3 4">DSM 6779</strain>
    </source>
</reference>
<keyword evidence="4" id="KW-1185">Reference proteome</keyword>
<dbReference type="RefSeq" id="WP_111445074.1">
    <property type="nucleotide sequence ID" value="NZ_QKZK01000008.1"/>
</dbReference>
<evidence type="ECO:0000313" key="3">
    <source>
        <dbReference type="EMBL" id="PZX17903.1"/>
    </source>
</evidence>
<sequence length="208" mass="22712">MKQLLILPFLLLATVWLAAQTPVALNTPNKTRGLTVMQALEKRASATAFSDKALSQQDLSDLLWAANGINRPSEGKRTAPSAINAQDIDLYVLTTEGAYRYDALKHQLIPIVKNDLRAAAADRQTKFANAPVFIVLVSDISRFKSGDEAKKMTWAAMDAGIVSQNISLFCAGIGLQTRVRASMNIETLRTNLQLSPSQHLLLNMPVGH</sequence>
<accession>A0A2W7NEF6</accession>
<feature type="domain" description="Nitroreductase" evidence="2">
    <location>
        <begin position="41"/>
        <end position="208"/>
    </location>
</feature>
<dbReference type="Proteomes" id="UP000249239">
    <property type="component" value="Unassembled WGS sequence"/>
</dbReference>
<dbReference type="CDD" id="cd02142">
    <property type="entry name" value="McbC_SagB-like_oxidoreductase"/>
    <property type="match status" value="1"/>
</dbReference>
<name>A0A2W7NEF6_9BACT</name>
<proteinExistence type="predicted"/>
<dbReference type="OrthoDB" id="9802775at2"/>
<dbReference type="PANTHER" id="PTHR43745:SF2">
    <property type="entry name" value="NITROREDUCTASE MJ1384-RELATED"/>
    <property type="match status" value="1"/>
</dbReference>
<dbReference type="InterPro" id="IPR000415">
    <property type="entry name" value="Nitroreductase-like"/>
</dbReference>
<dbReference type="Gene3D" id="3.40.109.10">
    <property type="entry name" value="NADH Oxidase"/>
    <property type="match status" value="1"/>
</dbReference>
<feature type="chain" id="PRO_5015957569" evidence="1">
    <location>
        <begin position="19"/>
        <end position="208"/>
    </location>
</feature>
<comment type="caution">
    <text evidence="3">The sequence shown here is derived from an EMBL/GenBank/DDBJ whole genome shotgun (WGS) entry which is preliminary data.</text>
</comment>
<keyword evidence="1" id="KW-0732">Signal</keyword>
<dbReference type="Pfam" id="PF00881">
    <property type="entry name" value="Nitroreductase"/>
    <property type="match status" value="1"/>
</dbReference>
<dbReference type="PANTHER" id="PTHR43745">
    <property type="entry name" value="NITROREDUCTASE MJ1384-RELATED"/>
    <property type="match status" value="1"/>
</dbReference>
<dbReference type="AlphaFoldDB" id="A0A2W7NEF6"/>
<protein>
    <submittedName>
        <fullName evidence="3">SagB-type dehydrogenase family enzyme</fullName>
    </submittedName>
</protein>